<dbReference type="EMBL" id="KV425934">
    <property type="protein sequence ID" value="KZV97152.1"/>
    <property type="molecule type" value="Genomic_DNA"/>
</dbReference>
<dbReference type="AlphaFoldDB" id="A0A165L027"/>
<feature type="region of interest" description="Disordered" evidence="1">
    <location>
        <begin position="52"/>
        <end position="99"/>
    </location>
</feature>
<evidence type="ECO:0000313" key="3">
    <source>
        <dbReference type="Proteomes" id="UP000077266"/>
    </source>
</evidence>
<keyword evidence="3" id="KW-1185">Reference proteome</keyword>
<reference evidence="2 3" key="1">
    <citation type="journal article" date="2016" name="Mol. Biol. Evol.">
        <title>Comparative Genomics of Early-Diverging Mushroom-Forming Fungi Provides Insights into the Origins of Lignocellulose Decay Capabilities.</title>
        <authorList>
            <person name="Nagy L.G."/>
            <person name="Riley R."/>
            <person name="Tritt A."/>
            <person name="Adam C."/>
            <person name="Daum C."/>
            <person name="Floudas D."/>
            <person name="Sun H."/>
            <person name="Yadav J.S."/>
            <person name="Pangilinan J."/>
            <person name="Larsson K.H."/>
            <person name="Matsuura K."/>
            <person name="Barry K."/>
            <person name="Labutti K."/>
            <person name="Kuo R."/>
            <person name="Ohm R.A."/>
            <person name="Bhattacharya S.S."/>
            <person name="Shirouzu T."/>
            <person name="Yoshinaga Y."/>
            <person name="Martin F.M."/>
            <person name="Grigoriev I.V."/>
            <person name="Hibbett D.S."/>
        </authorList>
    </citation>
    <scope>NUCLEOTIDE SEQUENCE [LARGE SCALE GENOMIC DNA]</scope>
    <source>
        <strain evidence="2 3">HHB12029</strain>
    </source>
</reference>
<protein>
    <submittedName>
        <fullName evidence="2">Uncharacterized protein</fullName>
    </submittedName>
</protein>
<organism evidence="2 3">
    <name type="scientific">Exidia glandulosa HHB12029</name>
    <dbReference type="NCBI Taxonomy" id="1314781"/>
    <lineage>
        <taxon>Eukaryota</taxon>
        <taxon>Fungi</taxon>
        <taxon>Dikarya</taxon>
        <taxon>Basidiomycota</taxon>
        <taxon>Agaricomycotina</taxon>
        <taxon>Agaricomycetes</taxon>
        <taxon>Auriculariales</taxon>
        <taxon>Exidiaceae</taxon>
        <taxon>Exidia</taxon>
    </lineage>
</organism>
<accession>A0A165L027</accession>
<evidence type="ECO:0000256" key="1">
    <source>
        <dbReference type="SAM" id="MobiDB-lite"/>
    </source>
</evidence>
<feature type="compositionally biased region" description="Polar residues" evidence="1">
    <location>
        <begin position="53"/>
        <end position="63"/>
    </location>
</feature>
<gene>
    <name evidence="2" type="ORF">EXIGLDRAFT_390983</name>
</gene>
<evidence type="ECO:0000313" key="2">
    <source>
        <dbReference type="EMBL" id="KZV97152.1"/>
    </source>
</evidence>
<proteinExistence type="predicted"/>
<sequence>MSFPHSRICDNYSGVQGRTPTPRALPSKRILRPAFEKIVSSHNVQLSGLLASNLVSGTPPSHASSRELRRWSRTRSPTELDPPTSFDIPPPRIPHSSLSTRLVPAPSVELPQGLKCSFVVGKQMDMKLQDYWSSARPEVIT</sequence>
<dbReference type="Proteomes" id="UP000077266">
    <property type="component" value="Unassembled WGS sequence"/>
</dbReference>
<name>A0A165L027_EXIGL</name>
<dbReference type="InParanoid" id="A0A165L027"/>
<feature type="region of interest" description="Disordered" evidence="1">
    <location>
        <begin position="1"/>
        <end position="25"/>
    </location>
</feature>